<sequence length="393" mass="43960">MRPAFNSGEVYGYRSASFYNSVINANLQKFRVTFGDGIYGIAGYYGANSLGRSMDDTLADILGIRYVFTNYKSEEQGWELLEKYIEKDETNITPQYLYKNKDIGTAGLLFYNWYPEEKFTSMDITNRQAQLPFSVSLDQKPGNIVEGETVKPKIISAIEKIDTDMYSFKTAEGVYELYPASIENGETQDIEKGIHISFKSEEMSRAERRIWLNFDIKSENEGQLIVAVNNGNGYSSVYWANHEEKIEGQSSATVKMPLPTDTKQVVVSIKNCSRVAVSNIKVLATDGRNYTNEGINLQNPAKGGLIVGTVSTQEPAILVIPVFCEPGWEAFVDGKPIEILKADGGLCGLEVSSGIHAIELRYDTPQLCLGASISMIGFFFWITLIFLRKRIFL</sequence>
<reference evidence="2" key="1">
    <citation type="submission" date="2019-08" db="EMBL/GenBank/DDBJ databases">
        <authorList>
            <person name="Kucharzyk K."/>
            <person name="Murdoch R.W."/>
            <person name="Higgins S."/>
            <person name="Loffler F."/>
        </authorList>
    </citation>
    <scope>NUCLEOTIDE SEQUENCE</scope>
</reference>
<name>A0A644XYU3_9ZZZZ</name>
<keyword evidence="1" id="KW-0812">Transmembrane</keyword>
<feature type="transmembrane region" description="Helical" evidence="1">
    <location>
        <begin position="369"/>
        <end position="387"/>
    </location>
</feature>
<keyword evidence="1" id="KW-0472">Membrane</keyword>
<evidence type="ECO:0000313" key="2">
    <source>
        <dbReference type="EMBL" id="MPM19453.1"/>
    </source>
</evidence>
<dbReference type="PANTHER" id="PTHR38454">
    <property type="entry name" value="INTEGRAL MEMBRANE PROTEIN-RELATED"/>
    <property type="match status" value="1"/>
</dbReference>
<dbReference type="EMBL" id="VSSQ01003180">
    <property type="protein sequence ID" value="MPM19453.1"/>
    <property type="molecule type" value="Genomic_DNA"/>
</dbReference>
<gene>
    <name evidence="2" type="ORF">SDC9_65877</name>
</gene>
<proteinExistence type="predicted"/>
<keyword evidence="1" id="KW-1133">Transmembrane helix</keyword>
<dbReference type="AlphaFoldDB" id="A0A644XYU3"/>
<evidence type="ECO:0008006" key="3">
    <source>
        <dbReference type="Google" id="ProtNLM"/>
    </source>
</evidence>
<dbReference type="PANTHER" id="PTHR38454:SF1">
    <property type="entry name" value="INTEGRAL MEMBRANE PROTEIN"/>
    <property type="match status" value="1"/>
</dbReference>
<dbReference type="InterPro" id="IPR018580">
    <property type="entry name" value="Uncharacterised_YfhO"/>
</dbReference>
<accession>A0A644XYU3</accession>
<evidence type="ECO:0000256" key="1">
    <source>
        <dbReference type="SAM" id="Phobius"/>
    </source>
</evidence>
<organism evidence="2">
    <name type="scientific">bioreactor metagenome</name>
    <dbReference type="NCBI Taxonomy" id="1076179"/>
    <lineage>
        <taxon>unclassified sequences</taxon>
        <taxon>metagenomes</taxon>
        <taxon>ecological metagenomes</taxon>
    </lineage>
</organism>
<dbReference type="Pfam" id="PF09586">
    <property type="entry name" value="YfhO"/>
    <property type="match status" value="1"/>
</dbReference>
<comment type="caution">
    <text evidence="2">The sequence shown here is derived from an EMBL/GenBank/DDBJ whole genome shotgun (WGS) entry which is preliminary data.</text>
</comment>
<protein>
    <recommendedName>
        <fullName evidence="3">Bacterial repeat domain-containing protein</fullName>
    </recommendedName>
</protein>